<feature type="non-terminal residue" evidence="1">
    <location>
        <position position="1"/>
    </location>
</feature>
<organism evidence="1 2">
    <name type="scientific">Ilex paraguariensis</name>
    <name type="common">yerba mate</name>
    <dbReference type="NCBI Taxonomy" id="185542"/>
    <lineage>
        <taxon>Eukaryota</taxon>
        <taxon>Viridiplantae</taxon>
        <taxon>Streptophyta</taxon>
        <taxon>Embryophyta</taxon>
        <taxon>Tracheophyta</taxon>
        <taxon>Spermatophyta</taxon>
        <taxon>Magnoliopsida</taxon>
        <taxon>eudicotyledons</taxon>
        <taxon>Gunneridae</taxon>
        <taxon>Pentapetalae</taxon>
        <taxon>asterids</taxon>
        <taxon>campanulids</taxon>
        <taxon>Aquifoliales</taxon>
        <taxon>Aquifoliaceae</taxon>
        <taxon>Ilex</taxon>
    </lineage>
</organism>
<dbReference type="AlphaFoldDB" id="A0ABC8RCK5"/>
<dbReference type="Proteomes" id="UP001642360">
    <property type="component" value="Unassembled WGS sequence"/>
</dbReference>
<gene>
    <name evidence="1" type="ORF">ILEXP_LOCUS7881</name>
</gene>
<sequence length="60" mass="6502">KGGRSGEGTYKNWPGCKDKGESLIPTKKTVKKMMAERIGQSAASAFNNFKDKKKVKPGDA</sequence>
<accession>A0ABC8RCK5</accession>
<evidence type="ECO:0000313" key="1">
    <source>
        <dbReference type="EMBL" id="CAK9140428.1"/>
    </source>
</evidence>
<protein>
    <submittedName>
        <fullName evidence="1">Uncharacterized protein</fullName>
    </submittedName>
</protein>
<dbReference type="EMBL" id="CAUOFW020001041">
    <property type="protein sequence ID" value="CAK9140428.1"/>
    <property type="molecule type" value="Genomic_DNA"/>
</dbReference>
<proteinExistence type="predicted"/>
<name>A0ABC8RCK5_9AQUA</name>
<reference evidence="1 2" key="1">
    <citation type="submission" date="2024-02" db="EMBL/GenBank/DDBJ databases">
        <authorList>
            <person name="Vignale AGUSTIN F."/>
            <person name="Sosa J E."/>
            <person name="Modenutti C."/>
        </authorList>
    </citation>
    <scope>NUCLEOTIDE SEQUENCE [LARGE SCALE GENOMIC DNA]</scope>
</reference>
<comment type="caution">
    <text evidence="1">The sequence shown here is derived from an EMBL/GenBank/DDBJ whole genome shotgun (WGS) entry which is preliminary data.</text>
</comment>
<evidence type="ECO:0000313" key="2">
    <source>
        <dbReference type="Proteomes" id="UP001642360"/>
    </source>
</evidence>
<keyword evidence="2" id="KW-1185">Reference proteome</keyword>